<protein>
    <submittedName>
        <fullName evidence="3">Molybdopterin-guanine dinucleotide biosynthesis protein MobA</fullName>
    </submittedName>
</protein>
<dbReference type="InterPro" id="IPR029044">
    <property type="entry name" value="Nucleotide-diphossugar_trans"/>
</dbReference>
<dbReference type="Gene3D" id="3.90.550.10">
    <property type="entry name" value="Spore Coat Polysaccharide Biosynthesis Protein SpsA, Chain A"/>
    <property type="match status" value="1"/>
</dbReference>
<proteinExistence type="predicted"/>
<dbReference type="EMBL" id="CP033896">
    <property type="protein sequence ID" value="AZA13433.1"/>
    <property type="molecule type" value="Genomic_DNA"/>
</dbReference>
<reference evidence="3 4" key="1">
    <citation type="submission" date="2018-11" db="EMBL/GenBank/DDBJ databases">
        <authorList>
            <person name="Kleinhagauer T."/>
            <person name="Glaeser S.P."/>
            <person name="Spergser J."/>
            <person name="Ruckert C."/>
            <person name="Kaempfer P."/>
            <person name="Busse H.-J."/>
        </authorList>
    </citation>
    <scope>NUCLEOTIDE SEQUENCE [LARGE SCALE GENOMIC DNA]</scope>
    <source>
        <strain evidence="3 4">200CH</strain>
    </source>
</reference>
<gene>
    <name evidence="3" type="ORF">CCHOA_05140</name>
</gene>
<dbReference type="Pfam" id="PF12804">
    <property type="entry name" value="NTP_transf_3"/>
    <property type="match status" value="1"/>
</dbReference>
<sequence length="194" mass="20469">MIDIIVLHGGTSRRMGCDKAQLRVAGKRLIDHVLEHVAALPELPGRVILVGPALPIPTADYPFEIAFTQESPPFGGPAAGIAAGFSLRRTTCSTIAVISVDAPESPAVLPELLTQATNSAAVATLDDHLQPLLSCWPVTVLAQALVQLGEPHNKPAKALLRDIDPVVVPVDSRGRDYDTLAEIAKFGPVDNPPS</sequence>
<evidence type="ECO:0000259" key="2">
    <source>
        <dbReference type="Pfam" id="PF12804"/>
    </source>
</evidence>
<evidence type="ECO:0000313" key="3">
    <source>
        <dbReference type="EMBL" id="AZA13433.1"/>
    </source>
</evidence>
<dbReference type="SUPFAM" id="SSF53448">
    <property type="entry name" value="Nucleotide-diphospho-sugar transferases"/>
    <property type="match status" value="1"/>
</dbReference>
<dbReference type="PANTHER" id="PTHR19136">
    <property type="entry name" value="MOLYBDENUM COFACTOR GUANYLYLTRANSFERASE"/>
    <property type="match status" value="1"/>
</dbReference>
<dbReference type="InterPro" id="IPR025877">
    <property type="entry name" value="MobA-like_NTP_Trfase"/>
</dbReference>
<keyword evidence="4" id="KW-1185">Reference proteome</keyword>
<dbReference type="GO" id="GO:0016779">
    <property type="term" value="F:nucleotidyltransferase activity"/>
    <property type="evidence" value="ECO:0007669"/>
    <property type="project" value="UniProtKB-ARBA"/>
</dbReference>
<name>A0A3G6J6P8_9CORY</name>
<accession>A0A3G6J6P8</accession>
<dbReference type="RefSeq" id="WP_123927518.1">
    <property type="nucleotide sequence ID" value="NZ_CP033896.1"/>
</dbReference>
<dbReference type="KEGG" id="ccho:CCHOA_05140"/>
<dbReference type="Proteomes" id="UP000269019">
    <property type="component" value="Chromosome"/>
</dbReference>
<dbReference type="PANTHER" id="PTHR19136:SF81">
    <property type="entry name" value="MOLYBDENUM COFACTOR GUANYLYLTRANSFERASE"/>
    <property type="match status" value="1"/>
</dbReference>
<dbReference type="AlphaFoldDB" id="A0A3G6J6P8"/>
<dbReference type="OrthoDB" id="4408226at2"/>
<feature type="domain" description="MobA-like NTP transferase" evidence="2">
    <location>
        <begin position="5"/>
        <end position="162"/>
    </location>
</feature>
<evidence type="ECO:0000313" key="4">
    <source>
        <dbReference type="Proteomes" id="UP000269019"/>
    </source>
</evidence>
<evidence type="ECO:0000256" key="1">
    <source>
        <dbReference type="ARBA" id="ARBA00022679"/>
    </source>
</evidence>
<keyword evidence="1" id="KW-0808">Transferase</keyword>
<organism evidence="3 4">
    <name type="scientific">Corynebacterium choanae</name>
    <dbReference type="NCBI Taxonomy" id="1862358"/>
    <lineage>
        <taxon>Bacteria</taxon>
        <taxon>Bacillati</taxon>
        <taxon>Actinomycetota</taxon>
        <taxon>Actinomycetes</taxon>
        <taxon>Mycobacteriales</taxon>
        <taxon>Corynebacteriaceae</taxon>
        <taxon>Corynebacterium</taxon>
    </lineage>
</organism>